<evidence type="ECO:0000256" key="1">
    <source>
        <dbReference type="SAM" id="MobiDB-lite"/>
    </source>
</evidence>
<feature type="region of interest" description="Disordered" evidence="1">
    <location>
        <begin position="1"/>
        <end position="40"/>
    </location>
</feature>
<reference evidence="2" key="1">
    <citation type="journal article" date="2021" name="Nat. Commun.">
        <title>Genomic analyses provide insights into spinach domestication and the genetic basis of agronomic traits.</title>
        <authorList>
            <person name="Cai X."/>
            <person name="Sun X."/>
            <person name="Xu C."/>
            <person name="Sun H."/>
            <person name="Wang X."/>
            <person name="Ge C."/>
            <person name="Zhang Z."/>
            <person name="Wang Q."/>
            <person name="Fei Z."/>
            <person name="Jiao C."/>
            <person name="Wang Q."/>
        </authorList>
    </citation>
    <scope>NUCLEOTIDE SEQUENCE [LARGE SCALE GENOMIC DNA]</scope>
    <source>
        <strain evidence="2">cv. Varoflay</strain>
    </source>
</reference>
<dbReference type="Proteomes" id="UP000813463">
    <property type="component" value="Chromosome 1"/>
</dbReference>
<gene>
    <name evidence="3" type="primary">LOC130461807</name>
    <name evidence="4" type="synonym">LOC130465673</name>
</gene>
<protein>
    <submittedName>
        <fullName evidence="3 4">Uncharacterized protein</fullName>
    </submittedName>
</protein>
<keyword evidence="2" id="KW-1185">Reference proteome</keyword>
<dbReference type="RefSeq" id="XP_056690509.1">
    <property type="nucleotide sequence ID" value="XM_056834531.1"/>
</dbReference>
<evidence type="ECO:0000313" key="2">
    <source>
        <dbReference type="Proteomes" id="UP000813463"/>
    </source>
</evidence>
<evidence type="ECO:0000313" key="4">
    <source>
        <dbReference type="RefSeq" id="XP_056690509.1"/>
    </source>
</evidence>
<dbReference type="GeneID" id="130461807"/>
<reference evidence="3 4" key="2">
    <citation type="submission" date="2025-05" db="UniProtKB">
        <authorList>
            <consortium name="RefSeq"/>
        </authorList>
    </citation>
    <scope>IDENTIFICATION</scope>
    <source>
        <tissue evidence="3 4">Leaf</tissue>
    </source>
</reference>
<name>A0ABM3QRK0_SPIOL</name>
<organism evidence="2 3">
    <name type="scientific">Spinacia oleracea</name>
    <name type="common">Spinach</name>
    <dbReference type="NCBI Taxonomy" id="3562"/>
    <lineage>
        <taxon>Eukaryota</taxon>
        <taxon>Viridiplantae</taxon>
        <taxon>Streptophyta</taxon>
        <taxon>Embryophyta</taxon>
        <taxon>Tracheophyta</taxon>
        <taxon>Spermatophyta</taxon>
        <taxon>Magnoliopsida</taxon>
        <taxon>eudicotyledons</taxon>
        <taxon>Gunneridae</taxon>
        <taxon>Pentapetalae</taxon>
        <taxon>Caryophyllales</taxon>
        <taxon>Chenopodiaceae</taxon>
        <taxon>Chenopodioideae</taxon>
        <taxon>Anserineae</taxon>
        <taxon>Spinacia</taxon>
    </lineage>
</organism>
<sequence length="212" mass="23416">MVGRFATSSKSEDQDPKKLKRKRAPADSVPTVALTEPAPRKVSRAVSTIAVSGSKGTKAAKRVVPTPLSVCLDEGERRQAPASEDGRELSSKYLAEEASLARGSLMCLLTDDGGSKPFAELLANLKNRRMSKAMNELFTPANDAHLSSLGKFETDALHESWVEFSIRMMTYTRRCYNGVADEVEKLTDEIGKLQEKEKMHFSEVSELKKKLH</sequence>
<proteinExistence type="predicted"/>
<accession>A0ABM3QRK0</accession>
<dbReference type="RefSeq" id="XP_056686006.1">
    <property type="nucleotide sequence ID" value="XM_056830028.1"/>
</dbReference>
<evidence type="ECO:0000313" key="3">
    <source>
        <dbReference type="RefSeq" id="XP_056686006.1"/>
    </source>
</evidence>
<dbReference type="Proteomes" id="UP000813463">
    <property type="component" value="Chromosome 5"/>
</dbReference>